<keyword evidence="2" id="KW-1185">Reference proteome</keyword>
<dbReference type="EMBL" id="CP058595">
    <property type="protein sequence ID" value="QLG46948.1"/>
    <property type="molecule type" value="Genomic_DNA"/>
</dbReference>
<sequence>MTLKSISKSPKRQQEEKSMYVLKLERCNQDLLKLREKLCSYVCEPTTYNLFERIEILRNRLETMRDSNLNIMEGIKKDADVLYAYFAKAEQNLSDFNSLYKAIENYVSSARPCK</sequence>
<organism evidence="1 2">
    <name type="scientific">Costertonia aggregata</name>
    <dbReference type="NCBI Taxonomy" id="343403"/>
    <lineage>
        <taxon>Bacteria</taxon>
        <taxon>Pseudomonadati</taxon>
        <taxon>Bacteroidota</taxon>
        <taxon>Flavobacteriia</taxon>
        <taxon>Flavobacteriales</taxon>
        <taxon>Flavobacteriaceae</taxon>
        <taxon>Costertonia</taxon>
    </lineage>
</organism>
<evidence type="ECO:0000313" key="2">
    <source>
        <dbReference type="Proteomes" id="UP000509302"/>
    </source>
</evidence>
<dbReference type="AlphaFoldDB" id="A0A7H9ATZ9"/>
<dbReference type="Proteomes" id="UP000509302">
    <property type="component" value="Chromosome"/>
</dbReference>
<name>A0A7H9ATZ9_9FLAO</name>
<accession>A0A7H9ATZ9</accession>
<dbReference type="KEGG" id="cagg:HYG79_16835"/>
<proteinExistence type="predicted"/>
<dbReference type="RefSeq" id="WP_179243226.1">
    <property type="nucleotide sequence ID" value="NZ_CP058595.1"/>
</dbReference>
<reference evidence="1 2" key="1">
    <citation type="journal article" date="2006" name="Int. J. Syst. Evol. Microbiol.">
        <title>Costertonia aggregata gen. nov., sp. nov., a mesophilic marine bacterium of the family Flavobacteriaceae, isolated from a mature biofilm.</title>
        <authorList>
            <person name="Kwon K.K."/>
            <person name="Lee Y.K."/>
            <person name="Lee H.K."/>
        </authorList>
    </citation>
    <scope>NUCLEOTIDE SEQUENCE [LARGE SCALE GENOMIC DNA]</scope>
    <source>
        <strain evidence="1 2">KCCM 42265</strain>
    </source>
</reference>
<protein>
    <submittedName>
        <fullName evidence="1">Uncharacterized protein</fullName>
    </submittedName>
</protein>
<gene>
    <name evidence="1" type="ORF">HYG79_16835</name>
</gene>
<evidence type="ECO:0000313" key="1">
    <source>
        <dbReference type="EMBL" id="QLG46948.1"/>
    </source>
</evidence>